<dbReference type="Gene3D" id="1.10.418.10">
    <property type="entry name" value="Calponin-like domain"/>
    <property type="match status" value="1"/>
</dbReference>
<protein>
    <recommendedName>
        <fullName evidence="1">Cilia- and flagella-associated protein 47 domain-containing protein</fullName>
    </recommendedName>
</protein>
<evidence type="ECO:0000313" key="3">
    <source>
        <dbReference type="Proteomes" id="UP001153709"/>
    </source>
</evidence>
<dbReference type="PANTHER" id="PTHR45912:SF3">
    <property type="entry name" value="CILIA- AND FLAGELLA-ASSOCIATED PROTEIN 47"/>
    <property type="match status" value="1"/>
</dbReference>
<organism evidence="2 3">
    <name type="scientific">Diabrotica balteata</name>
    <name type="common">Banded cucumber beetle</name>
    <dbReference type="NCBI Taxonomy" id="107213"/>
    <lineage>
        <taxon>Eukaryota</taxon>
        <taxon>Metazoa</taxon>
        <taxon>Ecdysozoa</taxon>
        <taxon>Arthropoda</taxon>
        <taxon>Hexapoda</taxon>
        <taxon>Insecta</taxon>
        <taxon>Pterygota</taxon>
        <taxon>Neoptera</taxon>
        <taxon>Endopterygota</taxon>
        <taxon>Coleoptera</taxon>
        <taxon>Polyphaga</taxon>
        <taxon>Cucujiformia</taxon>
        <taxon>Chrysomeloidea</taxon>
        <taxon>Chrysomelidae</taxon>
        <taxon>Galerucinae</taxon>
        <taxon>Diabroticina</taxon>
        <taxon>Diabroticites</taxon>
        <taxon>Diabrotica</taxon>
    </lineage>
</organism>
<dbReference type="EMBL" id="OU898276">
    <property type="protein sequence ID" value="CAG9826127.1"/>
    <property type="molecule type" value="Genomic_DNA"/>
</dbReference>
<evidence type="ECO:0000313" key="2">
    <source>
        <dbReference type="EMBL" id="CAG9826127.1"/>
    </source>
</evidence>
<dbReference type="GO" id="GO:0060271">
    <property type="term" value="P:cilium assembly"/>
    <property type="evidence" value="ECO:0007669"/>
    <property type="project" value="TreeGrafter"/>
</dbReference>
<feature type="domain" description="Cilia- and flagella-associated protein 47" evidence="1">
    <location>
        <begin position="1440"/>
        <end position="1551"/>
    </location>
</feature>
<reference evidence="2" key="1">
    <citation type="submission" date="2022-01" db="EMBL/GenBank/DDBJ databases">
        <authorList>
            <person name="King R."/>
        </authorList>
    </citation>
    <scope>NUCLEOTIDE SEQUENCE</scope>
</reference>
<dbReference type="InterPro" id="IPR056343">
    <property type="entry name" value="CFAP47_dom"/>
</dbReference>
<dbReference type="InterPro" id="IPR036872">
    <property type="entry name" value="CH_dom_sf"/>
</dbReference>
<dbReference type="Proteomes" id="UP001153709">
    <property type="component" value="Chromosome 1"/>
</dbReference>
<dbReference type="OrthoDB" id="6147874at2759"/>
<dbReference type="GO" id="GO:0005929">
    <property type="term" value="C:cilium"/>
    <property type="evidence" value="ECO:0007669"/>
    <property type="project" value="TreeGrafter"/>
</dbReference>
<dbReference type="SUPFAM" id="SSF47576">
    <property type="entry name" value="Calponin-homology domain, CH-domain"/>
    <property type="match status" value="1"/>
</dbReference>
<evidence type="ECO:0000259" key="1">
    <source>
        <dbReference type="Pfam" id="PF24529"/>
    </source>
</evidence>
<gene>
    <name evidence="2" type="ORF">DIABBA_LOCUS270</name>
</gene>
<dbReference type="Pfam" id="PF24529">
    <property type="entry name" value="CFAP47"/>
    <property type="match status" value="1"/>
</dbReference>
<proteinExistence type="predicted"/>
<dbReference type="PANTHER" id="PTHR45912">
    <property type="entry name" value="CILIA- AND FLAGELLA-ASSOCIATED PROTEIN 47"/>
    <property type="match status" value="1"/>
</dbReference>
<keyword evidence="3" id="KW-1185">Reference proteome</keyword>
<sequence length="2103" mass="242896">MSLTKIMTDMFSQMPPLERMDRESGEPVGHGETCSKDFLELDNVRVYPCSLAFAGAYDGKVFLEKFQIINVGKIPAFVRVMPPTSKAFKMKPLPKGKMLSSGLSITRYIKYTHSSAVALSQIYITLYINEKPVLYELEVYLNQAIVKTSPKMLHFGDIDVGTASEQLSVHLHNEGEKVTTFVVDLGRHDLELIIDPMRGTIKPSEIVEIKVEILGSREGKFLKEFWIKTDPPQRIYITGTFIMPQLKLEHPFSNFDLIVIHFPKTYYNAESIRALVVKNSSSTNTMFCTMAIYKNEEKKLDEARKTDNSLRFFKLAPKEGRLTKNHKAAIIVRFVPRRLRSFTQKYCIAMIKIVKVNFRDGVIKGKDIEVKTFSSLVDAEQFQICSLNSIDESFKEIPLFPNHLNLCLYGEIEEPNVKLTPHSIDRDDLCVGQVYNFTFNIQNGSSYLPITFKYHKYACFEMEPEEMTLKANANVDVLLMLKPSTIGDIETDISLCLTYKANGHVYKVGNAYFHVRYKCHKDPSITSPMLRRKFNMGITPAITDEVGFLVDHTKFGDVKDAPVQAFVNVAKRNAYLRGNTNIVAFPNDRPRILRPWSSDLAYQTIFASIRRIQAPVDNYMLTQSETRLKNENKQKYNNFIRKNRTKAVANETLVDDIYPTDLEKVLLTKEKIKHCPLFFTEKSKPLLYLPLIPEQLMGIEVNPHYIQLGKIAPYISCSDFFTIVNKNEFPVVISIVALSNSVIVKGKKRIKISPFSTEKLYFDCFSQGLGKYYVPVYIIVNDCHIFNATVFAEVVPTTVKCKLKDITINPRDNVAFVELFNPVNCAIDFSWNVQDKCYSILPSCGTLDSRRSLYCKIVFTPSIAAVFKTEIILYSQSGAKQVLNLVYKNPRPSILFNTDLLEFKDIPLNMRVSKTLVLKNNSANKVVMYVNDPHPMEELTVTPRVAVIPGKSILFFQVFAHFRTVQTFKCVCNFTLQDEYNYQVNIEGDVCYPTIAVKPSSIQYQKIPTGACHRKVFRLENTSQSKLSVNFDFDLYRDFRIVDTANKTVDSINIEPHTSVNLYLEFEPLEPTAYTFYVPMILNNLVGPPLLNNPKSFEYSNYFDDRRTGFEKSRKTMVGLRVTCAAGAPWFKFSSFSMSFTSDAPNNKFLVTNISNISRELKLMTENMKDCFSVEVENNTGAPTVREKYISVQLEPEQSVTFLFSFNTESHGIFESNLLFYVGDYFGNCPFNLVRLYATTTQPTILSKTKMIYIPVIPIKTKFSKSVDIVVNFHLANCKLKSSCTHEFFKSDVKSCKKKDEDGKKYKLVVTFYPKEECEIRSEVTISCSCNASCEIGIIASSNKNLLLSYRHRMKWYVDCEVLTRCKSHEYFGVNSNDIYQEKIDRMQEILENFFYSQGFFTTAFYRIPETIARYPFDLYRQEKERRTEKKKVIHLPVVSLLRNLSDGSIVNEIVEKNTSASLDDNLGTAYDYAVYRNVLNYLERYGMFTNDIRPEFLLTYIRYITFRESIEDITNTTNGETVSEEEFSVLSKETWLDFLLRIYKLFFYDRLLSDKIYKAGKIVIHDHFEESLKEYHDQNIDCFSDKMDKAEINLLLWLEFHFQSKKDKLWPEKHVPAREIRDLSVDIRDSLPLITLLATYCPYLEDLFKEIYFEPFTDHGQLLHNACLVSEAWNKLELSYTISTNNIVSPTNTEMTILLMYLYTVLPGFYPTDQLTIQSNLGESSSVHVMLKNPGNTPISFKANLFLNDNGSFRINTNIVVIEPQKEKNVQIYYTAKQIINENAVLVLSGETGLYKYCRSSAINLTGIPNILYCTDEYIIELNMYQYTEKFLTVTSPYCQSYEAYTCYYIYDPTSLPSTMEDFVSLNSFPNLPRQLNIDTFIKFTENGTYKLRINLCFVTHGTYEYYVYFVSKEIGVFCIKLTIESTLSEDTFEELKIRIPSNFDTHAGCKCKRGAINSLCPRVIKAAIPFQNPKLLEGLRRMMYIHADSNERAFWNKHLVFPRGFHILREYLKINFDDILIPFKRILDSEVVYTPKARGRNYSPEEKIHIKDVTDEGVWQLFIHWDSQTFPGTEVLYLKSDHEQELRKYNLTFWTREKRIL</sequence>
<dbReference type="InterPro" id="IPR013783">
    <property type="entry name" value="Ig-like_fold"/>
</dbReference>
<name>A0A9N9SJS8_DIABA</name>
<accession>A0A9N9SJS8</accession>
<dbReference type="Gene3D" id="2.60.40.10">
    <property type="entry name" value="Immunoglobulins"/>
    <property type="match status" value="6"/>
</dbReference>
<dbReference type="SUPFAM" id="SSF49354">
    <property type="entry name" value="PapD-like"/>
    <property type="match status" value="1"/>
</dbReference>
<dbReference type="InterPro" id="IPR008962">
    <property type="entry name" value="PapD-like_sf"/>
</dbReference>